<keyword evidence="9" id="KW-1185">Reference proteome</keyword>
<evidence type="ECO:0000256" key="4">
    <source>
        <dbReference type="SAM" id="SignalP"/>
    </source>
</evidence>
<keyword evidence="3" id="KW-0106">Calcium</keyword>
<keyword evidence="4" id="KW-0732">Signal</keyword>
<comment type="subunit">
    <text evidence="2">Monomer.</text>
</comment>
<dbReference type="SUPFAM" id="SSF51445">
    <property type="entry name" value="(Trans)glycosidases"/>
    <property type="match status" value="1"/>
</dbReference>
<evidence type="ECO:0000259" key="6">
    <source>
        <dbReference type="Pfam" id="PF14508"/>
    </source>
</evidence>
<evidence type="ECO:0000259" key="7">
    <source>
        <dbReference type="Pfam" id="PF14509"/>
    </source>
</evidence>
<accession>A0ABS0WVH7</accession>
<dbReference type="Pfam" id="PF10566">
    <property type="entry name" value="Glyco_hydro_97"/>
    <property type="match status" value="1"/>
</dbReference>
<gene>
    <name evidence="8" type="ORF">JBL43_17070</name>
</gene>
<evidence type="ECO:0000313" key="8">
    <source>
        <dbReference type="EMBL" id="MBJ2175970.1"/>
    </source>
</evidence>
<dbReference type="Pfam" id="PF14508">
    <property type="entry name" value="GH97_N"/>
    <property type="match status" value="1"/>
</dbReference>
<feature type="domain" description="Glycosyl-hydrolase 97 catalytic" evidence="5">
    <location>
        <begin position="290"/>
        <end position="434"/>
    </location>
</feature>
<dbReference type="InterPro" id="IPR029486">
    <property type="entry name" value="GH97_N"/>
</dbReference>
<evidence type="ECO:0000259" key="5">
    <source>
        <dbReference type="Pfam" id="PF10566"/>
    </source>
</evidence>
<dbReference type="Proteomes" id="UP000623301">
    <property type="component" value="Unassembled WGS sequence"/>
</dbReference>
<dbReference type="PANTHER" id="PTHR35803">
    <property type="entry name" value="GLUCAN 1,4-ALPHA-GLUCOSIDASE SUSB-RELATED"/>
    <property type="match status" value="1"/>
</dbReference>
<dbReference type="InterPro" id="IPR029483">
    <property type="entry name" value="GH97_C"/>
</dbReference>
<feature type="chain" id="PRO_5045362398" evidence="4">
    <location>
        <begin position="22"/>
        <end position="636"/>
    </location>
</feature>
<evidence type="ECO:0000313" key="9">
    <source>
        <dbReference type="Proteomes" id="UP000623301"/>
    </source>
</evidence>
<dbReference type="GO" id="GO:0016787">
    <property type="term" value="F:hydrolase activity"/>
    <property type="evidence" value="ECO:0007669"/>
    <property type="project" value="UniProtKB-KW"/>
</dbReference>
<evidence type="ECO:0000256" key="1">
    <source>
        <dbReference type="ARBA" id="ARBA00001913"/>
    </source>
</evidence>
<dbReference type="EMBL" id="JAEHFJ010000010">
    <property type="protein sequence ID" value="MBJ2175970.1"/>
    <property type="molecule type" value="Genomic_DNA"/>
</dbReference>
<dbReference type="InterPro" id="IPR017853">
    <property type="entry name" value="GH"/>
</dbReference>
<dbReference type="InterPro" id="IPR019563">
    <property type="entry name" value="GH97_catalytic"/>
</dbReference>
<dbReference type="Gene3D" id="2.70.98.10">
    <property type="match status" value="1"/>
</dbReference>
<evidence type="ECO:0000256" key="2">
    <source>
        <dbReference type="ARBA" id="ARBA00011245"/>
    </source>
</evidence>
<dbReference type="InterPro" id="IPR014718">
    <property type="entry name" value="GH-type_carb-bd"/>
</dbReference>
<proteinExistence type="predicted"/>
<feature type="domain" description="Glycosyl-hydrolase 97 N-terminal" evidence="6">
    <location>
        <begin position="34"/>
        <end position="267"/>
    </location>
</feature>
<dbReference type="InterPro" id="IPR052720">
    <property type="entry name" value="Glycosyl_hydrolase_97"/>
</dbReference>
<feature type="signal peptide" evidence="4">
    <location>
        <begin position="1"/>
        <end position="21"/>
    </location>
</feature>
<organism evidence="8 9">
    <name type="scientific">Aureibaculum flavum</name>
    <dbReference type="NCBI Taxonomy" id="2795986"/>
    <lineage>
        <taxon>Bacteria</taxon>
        <taxon>Pseudomonadati</taxon>
        <taxon>Bacteroidota</taxon>
        <taxon>Flavobacteriia</taxon>
        <taxon>Flavobacteriales</taxon>
        <taxon>Flavobacteriaceae</taxon>
        <taxon>Aureibaculum</taxon>
    </lineage>
</organism>
<comment type="caution">
    <text evidence="8">The sequence shown here is derived from an EMBL/GenBank/DDBJ whole genome shotgun (WGS) entry which is preliminary data.</text>
</comment>
<sequence>MKSNSSNIICFLLLVFFTSLSFCSNTDTIVKKLYSPDGNLIINIDNNEKELTYSLNANGQTLISKSSISLFQNSKVEILKTEQVKINTTWTPVWGQFSEIQNYYNELKVTLLHNKTPYKLFIRAYNNGAAFRYEIDQIPKNSTPSFYIEYDLPKESVFYTHAGETKPKGPIALSTLSDSISNQKLFMPLMVENKEKPFIALLESDLASAPGFKVIDFNFDKERNKLIAKNDYNLKSNSLITPWRLILFEKNIGDLVTNMVPLNVAAPNKISDPSWIKPGKTLWDWRVHGYVAEDGFTYGIDNESYYRFIDFAAKNNIEYFLIDDSWYTDVKKGHIEMSEKLDLQKVSDYAKKKGVKLILYYDRHKGVYGDEELFPFYSSLGMSGVKYGFMGKNVSFSREAIRLSANSKLLIDFHDNPVPFTGMTRTYPNAVAREYCHAQQDSRRAFTPEAFIRMALINAIQGPLDMNNGIFDISGVNSGKREKGPKKLNSLITTVTAEAARTLIIFSGLVCIPDAPEAYTAKLDLFEFIQKMPVGKWDESKVLHAKMDEYISTARRHKKEWFIGSVHSKGGSLDINFDFLKEGKTYAITYYEDTDETDSKTNPEAYQIRKGTVKKGDIVKAKMVKGGGHCMWIRPE</sequence>
<reference evidence="8 9" key="1">
    <citation type="submission" date="2020-12" db="EMBL/GenBank/DDBJ databases">
        <title>Aureibaculum luteum sp. nov. and Aureibaculum flavum sp. nov., novel members of the family Flavobacteriaceae isolated from Antarctic intertidal sediments.</title>
        <authorList>
            <person name="He X."/>
            <person name="Zhang X."/>
        </authorList>
    </citation>
    <scope>NUCLEOTIDE SEQUENCE [LARGE SCALE GENOMIC DNA]</scope>
    <source>
        <strain evidence="8 9">A20</strain>
    </source>
</reference>
<evidence type="ECO:0000256" key="3">
    <source>
        <dbReference type="ARBA" id="ARBA00022837"/>
    </source>
</evidence>
<keyword evidence="8" id="KW-0378">Hydrolase</keyword>
<dbReference type="Gene3D" id="3.20.20.70">
    <property type="entry name" value="Aldolase class I"/>
    <property type="match status" value="1"/>
</dbReference>
<dbReference type="InterPro" id="IPR013785">
    <property type="entry name" value="Aldolase_TIM"/>
</dbReference>
<protein>
    <submittedName>
        <fullName evidence="8">Glycoside hydrolase family 97 catalytic domain-containing protein</fullName>
    </submittedName>
</protein>
<dbReference type="RefSeq" id="WP_198842611.1">
    <property type="nucleotide sequence ID" value="NZ_JAEHFJ010000010.1"/>
</dbReference>
<comment type="cofactor">
    <cofactor evidence="1">
        <name>Ca(2+)</name>
        <dbReference type="ChEBI" id="CHEBI:29108"/>
    </cofactor>
</comment>
<feature type="domain" description="Glycosyl-hydrolase 97 C-terminal oligomerisation" evidence="7">
    <location>
        <begin position="536"/>
        <end position="633"/>
    </location>
</feature>
<dbReference type="Pfam" id="PF14509">
    <property type="entry name" value="GH97_C"/>
    <property type="match status" value="1"/>
</dbReference>
<name>A0ABS0WVH7_9FLAO</name>